<dbReference type="InterPro" id="IPR044730">
    <property type="entry name" value="RNase_H-like_dom_plant"/>
</dbReference>
<dbReference type="InterPro" id="IPR029062">
    <property type="entry name" value="Class_I_gatase-like"/>
</dbReference>
<feature type="domain" description="RNase H type-1" evidence="8">
    <location>
        <begin position="2"/>
        <end position="66"/>
    </location>
</feature>
<evidence type="ECO:0000256" key="5">
    <source>
        <dbReference type="ARBA" id="ARBA00023239"/>
    </source>
</evidence>
<dbReference type="EMBL" id="JARKNE010000010">
    <property type="protein sequence ID" value="KAK5794709.1"/>
    <property type="molecule type" value="Genomic_DNA"/>
</dbReference>
<dbReference type="Pfam" id="PF13456">
    <property type="entry name" value="RVT_3"/>
    <property type="match status" value="1"/>
</dbReference>
<dbReference type="InterPro" id="IPR036397">
    <property type="entry name" value="RNaseH_sf"/>
</dbReference>
<dbReference type="InterPro" id="IPR050064">
    <property type="entry name" value="IGPS_HisA/HisF"/>
</dbReference>
<dbReference type="Gene3D" id="3.40.50.880">
    <property type="match status" value="1"/>
</dbReference>
<evidence type="ECO:0000256" key="6">
    <source>
        <dbReference type="ARBA" id="ARBA00047838"/>
    </source>
</evidence>
<gene>
    <name evidence="9" type="ORF">PVK06_035950</name>
</gene>
<dbReference type="InterPro" id="IPR002156">
    <property type="entry name" value="RNaseH_domain"/>
</dbReference>
<evidence type="ECO:0000256" key="2">
    <source>
        <dbReference type="ARBA" id="ARBA00012809"/>
    </source>
</evidence>
<dbReference type="Pfam" id="PF00977">
    <property type="entry name" value="His_biosynth"/>
    <property type="match status" value="1"/>
</dbReference>
<proteinExistence type="inferred from homology"/>
<dbReference type="InterPro" id="IPR006062">
    <property type="entry name" value="His_biosynth"/>
</dbReference>
<evidence type="ECO:0000259" key="8">
    <source>
        <dbReference type="Pfam" id="PF13456"/>
    </source>
</evidence>
<dbReference type="PANTHER" id="PTHR21235:SF2">
    <property type="entry name" value="IMIDAZOLE GLYCEROL PHOSPHATE SYNTHASE HISHF"/>
    <property type="match status" value="1"/>
</dbReference>
<dbReference type="Proteomes" id="UP001358586">
    <property type="component" value="Chromosome 10"/>
</dbReference>
<dbReference type="EC" id="4.3.2.10" evidence="2"/>
<keyword evidence="5" id="KW-0456">Lyase</keyword>
<dbReference type="CDD" id="cd04731">
    <property type="entry name" value="HisF"/>
    <property type="match status" value="1"/>
</dbReference>
<dbReference type="PANTHER" id="PTHR21235">
    <property type="entry name" value="IMIDAZOLE GLYCEROL PHOSPHATE SYNTHASE SUBUNIT HISF/H IGP SYNTHASE SUBUNIT HISF/H"/>
    <property type="match status" value="1"/>
</dbReference>
<dbReference type="SUPFAM" id="SSF52317">
    <property type="entry name" value="Class I glutamine amidotransferase-like"/>
    <property type="match status" value="1"/>
</dbReference>
<dbReference type="Gene3D" id="3.30.420.10">
    <property type="entry name" value="Ribonuclease H-like superfamily/Ribonuclease H"/>
    <property type="match status" value="1"/>
</dbReference>
<evidence type="ECO:0000256" key="7">
    <source>
        <dbReference type="RuleBase" id="RU003657"/>
    </source>
</evidence>
<dbReference type="InterPro" id="IPR011060">
    <property type="entry name" value="RibuloseP-bd_barrel"/>
</dbReference>
<evidence type="ECO:0000256" key="3">
    <source>
        <dbReference type="ARBA" id="ARBA00022605"/>
    </source>
</evidence>
<evidence type="ECO:0000256" key="1">
    <source>
        <dbReference type="ARBA" id="ARBA00005091"/>
    </source>
</evidence>
<evidence type="ECO:0000313" key="9">
    <source>
        <dbReference type="EMBL" id="KAK5794709.1"/>
    </source>
</evidence>
<evidence type="ECO:0000313" key="10">
    <source>
        <dbReference type="Proteomes" id="UP001358586"/>
    </source>
</evidence>
<comment type="caution">
    <text evidence="9">The sequence shown here is derived from an EMBL/GenBank/DDBJ whole genome shotgun (WGS) entry which is preliminary data.</text>
</comment>
<dbReference type="SUPFAM" id="SSF51366">
    <property type="entry name" value="Ribulose-phoshate binding barrel"/>
    <property type="match status" value="1"/>
</dbReference>
<keyword evidence="3 7" id="KW-0028">Amino-acid biosynthesis</keyword>
<dbReference type="InterPro" id="IPR004651">
    <property type="entry name" value="HisF"/>
</dbReference>
<accession>A0ABR0NI76</accession>
<organism evidence="9 10">
    <name type="scientific">Gossypium arboreum</name>
    <name type="common">Tree cotton</name>
    <name type="synonym">Gossypium nanking</name>
    <dbReference type="NCBI Taxonomy" id="29729"/>
    <lineage>
        <taxon>Eukaryota</taxon>
        <taxon>Viridiplantae</taxon>
        <taxon>Streptophyta</taxon>
        <taxon>Embryophyta</taxon>
        <taxon>Tracheophyta</taxon>
        <taxon>Spermatophyta</taxon>
        <taxon>Magnoliopsida</taxon>
        <taxon>eudicotyledons</taxon>
        <taxon>Gunneridae</taxon>
        <taxon>Pentapetalae</taxon>
        <taxon>rosids</taxon>
        <taxon>malvids</taxon>
        <taxon>Malvales</taxon>
        <taxon>Malvaceae</taxon>
        <taxon>Malvoideae</taxon>
        <taxon>Gossypium</taxon>
    </lineage>
</organism>
<comment type="similarity">
    <text evidence="7">Belongs to the HisA/HisF family.</text>
</comment>
<protein>
    <recommendedName>
        <fullName evidence="2">imidazole glycerol-phosphate synthase</fullName>
        <ecNumber evidence="2">4.3.2.10</ecNumber>
    </recommendedName>
</protein>
<name>A0ABR0NI76_GOSAR</name>
<dbReference type="InterPro" id="IPR013785">
    <property type="entry name" value="Aldolase_TIM"/>
</dbReference>
<dbReference type="Gene3D" id="3.20.20.70">
    <property type="entry name" value="Aldolase class I"/>
    <property type="match status" value="1"/>
</dbReference>
<keyword evidence="10" id="KW-1185">Reference proteome</keyword>
<dbReference type="CDD" id="cd06222">
    <property type="entry name" value="RNase_H_like"/>
    <property type="match status" value="1"/>
</dbReference>
<comment type="catalytic activity">
    <reaction evidence="6">
        <text>5-[(5-phospho-1-deoxy-D-ribulos-1-ylimino)methylamino]-1-(5-phospho-beta-D-ribosyl)imidazole-4-carboxamide + L-glutamine = D-erythro-1-(imidazol-4-yl)glycerol 3-phosphate + 5-amino-1-(5-phospho-beta-D-ribosyl)imidazole-4-carboxamide + L-glutamate + H(+)</text>
        <dbReference type="Rhea" id="RHEA:24793"/>
        <dbReference type="ChEBI" id="CHEBI:15378"/>
        <dbReference type="ChEBI" id="CHEBI:29985"/>
        <dbReference type="ChEBI" id="CHEBI:58278"/>
        <dbReference type="ChEBI" id="CHEBI:58359"/>
        <dbReference type="ChEBI" id="CHEBI:58475"/>
        <dbReference type="ChEBI" id="CHEBI:58525"/>
        <dbReference type="EC" id="4.3.2.10"/>
    </reaction>
</comment>
<comment type="pathway">
    <text evidence="1">Amino-acid biosynthesis; L-histidine biosynthesis; L-histidine from 5-phospho-alpha-D-ribose 1-diphosphate: step 5/9.</text>
</comment>
<evidence type="ECO:0000256" key="4">
    <source>
        <dbReference type="ARBA" id="ARBA00023102"/>
    </source>
</evidence>
<keyword evidence="4 7" id="KW-0368">Histidine biosynthesis</keyword>
<sequence>MGWLDLIFEGDSLSVVNKCRINSPDKSEIGAYIRNIQQISKKFWWVRFQHVNRKANQLAHILATECLRRKEKTYMEVATEILERIIFRTTRYFGVVAIIAAATASTTTTTSGFGHRNLLLKDCSFFTCLGKRNYSAMEGVAFASFTSFATKSLLFSSLSPSSIITHRQKSQKNTLKTISPRNLVIRASSASSSGSVVTLLDYGAGNVRSLRNAIRYLGFEIEDVRTPKDILNADRLIFPGVGAFASAMDVLVKTGQMITRNGFHLHAIMVMILLHLSEREMCMECSSIQRRVEARYFVPSVVIFCSLHIPNFKIYKFLPCGIEMISLVNVIACLDVRTNDKGDLVVTKGDQYDVREQTKENEVRNLGKPVELSGQYYKDGADEVSFLNITGFRDFPLGDLPMLQVLRHASQNVFVPLTVGGGIRDFTDSNGMYYSSLEVASEYFRSGADKISIGSDAVYAAEEYLKTKVKTGKSSLEQISRVYGNQAVVVSIDPRRVYVKSPNDVKLKTIQVTKPGPNGEVYAWYQCTVNGGREGRPIGAYELAKAVEELGAGEILLNCIDCDGQGKGFDIDLINLISDAVSVPVIASSGAGAVKHFSEVFTKTNASAALAAGIFHRKEVPIQSVKGHLLKEGIEMSTLCRPMDWDMVVPLFALMLKVLSFLGTQTYHSKVNISAEVGGNSPIQIDSGNFGCEIHTVSLGTGVGIWRTNITPLNVAYIPFLTGLSIAASRVMETHIKSWKTGNLIHLQPSDGE</sequence>
<reference evidence="9 10" key="1">
    <citation type="submission" date="2023-03" db="EMBL/GenBank/DDBJ databases">
        <title>WGS of Gossypium arboreum.</title>
        <authorList>
            <person name="Yu D."/>
        </authorList>
    </citation>
    <scope>NUCLEOTIDE SEQUENCE [LARGE SCALE GENOMIC DNA]</scope>
    <source>
        <tissue evidence="9">Leaf</tissue>
    </source>
</reference>